<organism evidence="1 2">
    <name type="scientific">Salix suchowensis</name>
    <dbReference type="NCBI Taxonomy" id="1278906"/>
    <lineage>
        <taxon>Eukaryota</taxon>
        <taxon>Viridiplantae</taxon>
        <taxon>Streptophyta</taxon>
        <taxon>Embryophyta</taxon>
        <taxon>Tracheophyta</taxon>
        <taxon>Spermatophyta</taxon>
        <taxon>Magnoliopsida</taxon>
        <taxon>eudicotyledons</taxon>
        <taxon>Gunneridae</taxon>
        <taxon>Pentapetalae</taxon>
        <taxon>rosids</taxon>
        <taxon>fabids</taxon>
        <taxon>Malpighiales</taxon>
        <taxon>Salicaceae</taxon>
        <taxon>Saliceae</taxon>
        <taxon>Salix</taxon>
    </lineage>
</organism>
<evidence type="ECO:0008006" key="3">
    <source>
        <dbReference type="Google" id="ProtNLM"/>
    </source>
</evidence>
<accession>A0ABQ9AFR5</accession>
<dbReference type="CDD" id="cd06848">
    <property type="entry name" value="GCS_H"/>
    <property type="match status" value="1"/>
</dbReference>
<protein>
    <recommendedName>
        <fullName evidence="3">Glycine cleavage system H protein</fullName>
    </recommendedName>
</protein>
<sequence length="132" mass="14631">MASRLLWASRAASYLRISVSHRGFASVIKDLKYAESHEWVKVDGNMATVGITDHAQDHLVESVKATSDVYSPVSGNVVEVNEELNNSPGLVNSSPYEKGWIMKVEVKDASELDTLKNSDDYAKFCDEEDAKH</sequence>
<evidence type="ECO:0000313" key="2">
    <source>
        <dbReference type="Proteomes" id="UP001141253"/>
    </source>
</evidence>
<dbReference type="Proteomes" id="UP001141253">
    <property type="component" value="Chromosome 15W"/>
</dbReference>
<dbReference type="InterPro" id="IPR033753">
    <property type="entry name" value="GCV_H/Fam206"/>
</dbReference>
<evidence type="ECO:0000313" key="1">
    <source>
        <dbReference type="EMBL" id="KAJ6339357.1"/>
    </source>
</evidence>
<dbReference type="Gene3D" id="2.40.50.100">
    <property type="match status" value="2"/>
</dbReference>
<dbReference type="InterPro" id="IPR011053">
    <property type="entry name" value="Single_hybrid_motif"/>
</dbReference>
<comment type="caution">
    <text evidence="1">The sequence shown here is derived from an EMBL/GenBank/DDBJ whole genome shotgun (WGS) entry which is preliminary data.</text>
</comment>
<proteinExistence type="inferred from homology"/>
<dbReference type="SUPFAM" id="SSF51230">
    <property type="entry name" value="Single hybrid motif"/>
    <property type="match status" value="1"/>
</dbReference>
<name>A0ABQ9AFR5_9ROSI</name>
<dbReference type="PANTHER" id="PTHR11715:SF3">
    <property type="entry name" value="GLYCINE CLEAVAGE SYSTEM H PROTEIN-RELATED"/>
    <property type="match status" value="1"/>
</dbReference>
<dbReference type="InterPro" id="IPR002930">
    <property type="entry name" value="GCV_H"/>
</dbReference>
<reference evidence="1" key="2">
    <citation type="journal article" date="2023" name="Int. J. Mol. Sci.">
        <title>De Novo Assembly and Annotation of 11 Diverse Shrub Willow (Salix) Genomes Reveals Novel Gene Organization in Sex-Linked Regions.</title>
        <authorList>
            <person name="Hyden B."/>
            <person name="Feng K."/>
            <person name="Yates T.B."/>
            <person name="Jawdy S."/>
            <person name="Cereghino C."/>
            <person name="Smart L.B."/>
            <person name="Muchero W."/>
        </authorList>
    </citation>
    <scope>NUCLEOTIDE SEQUENCE</scope>
    <source>
        <tissue evidence="1">Shoot tip</tissue>
    </source>
</reference>
<gene>
    <name evidence="1" type="ORF">OIU77_007344</name>
</gene>
<dbReference type="Pfam" id="PF01597">
    <property type="entry name" value="GCV_H"/>
    <property type="match status" value="2"/>
</dbReference>
<dbReference type="PANTHER" id="PTHR11715">
    <property type="entry name" value="GLYCINE CLEAVAGE SYSTEM H PROTEIN"/>
    <property type="match status" value="1"/>
</dbReference>
<dbReference type="EMBL" id="JAPFFI010000020">
    <property type="protein sequence ID" value="KAJ6339357.1"/>
    <property type="molecule type" value="Genomic_DNA"/>
</dbReference>
<reference evidence="1" key="1">
    <citation type="submission" date="2022-10" db="EMBL/GenBank/DDBJ databases">
        <authorList>
            <person name="Hyden B.L."/>
            <person name="Feng K."/>
            <person name="Yates T."/>
            <person name="Jawdy S."/>
            <person name="Smart L.B."/>
            <person name="Muchero W."/>
        </authorList>
    </citation>
    <scope>NUCLEOTIDE SEQUENCE</scope>
    <source>
        <tissue evidence="1">Shoot tip</tissue>
    </source>
</reference>
<keyword evidence="2" id="KW-1185">Reference proteome</keyword>
<dbReference type="HAMAP" id="MF_00272">
    <property type="entry name" value="GcvH"/>
    <property type="match status" value="1"/>
</dbReference>